<name>A0A5C1AP45_9BACT</name>
<protein>
    <submittedName>
        <fullName evidence="1">Uncharacterized protein</fullName>
    </submittedName>
</protein>
<accession>A0A5C1AP45</accession>
<evidence type="ECO:0000313" key="1">
    <source>
        <dbReference type="EMBL" id="QEL19927.1"/>
    </source>
</evidence>
<proteinExistence type="predicted"/>
<dbReference type="AlphaFoldDB" id="A0A5C1AP45"/>
<reference evidence="2" key="1">
    <citation type="submission" date="2019-08" db="EMBL/GenBank/DDBJ databases">
        <title>Limnoglobus roseus gen. nov., sp. nov., a novel freshwater planctomycete with a giant genome from the family Gemmataceae.</title>
        <authorList>
            <person name="Kulichevskaya I.S."/>
            <person name="Naumoff D.G."/>
            <person name="Miroshnikov K."/>
            <person name="Ivanova A."/>
            <person name="Philippov D.A."/>
            <person name="Hakobyan A."/>
            <person name="Rijpstra I.C."/>
            <person name="Sinninghe Damste J.S."/>
            <person name="Liesack W."/>
            <person name="Dedysh S.N."/>
        </authorList>
    </citation>
    <scope>NUCLEOTIDE SEQUENCE [LARGE SCALE GENOMIC DNA]</scope>
    <source>
        <strain evidence="2">PX52</strain>
    </source>
</reference>
<dbReference type="EMBL" id="CP042425">
    <property type="protein sequence ID" value="QEL19927.1"/>
    <property type="molecule type" value="Genomic_DNA"/>
</dbReference>
<dbReference type="Proteomes" id="UP000324974">
    <property type="component" value="Chromosome"/>
</dbReference>
<keyword evidence="2" id="KW-1185">Reference proteome</keyword>
<sequence>MALLLAAALVAVVIGVAMDSRHHQCSGFSFAHPGGDCVVWYARDGDRIFDLVIAPRSTFASCYQAAHLRLMAGDTEVAFGSTHRAYICEGGAWRTVPLGELRESAFPPVTVLERCGSTAEVARQILAR</sequence>
<organism evidence="1 2">
    <name type="scientific">Limnoglobus roseus</name>
    <dbReference type="NCBI Taxonomy" id="2598579"/>
    <lineage>
        <taxon>Bacteria</taxon>
        <taxon>Pseudomonadati</taxon>
        <taxon>Planctomycetota</taxon>
        <taxon>Planctomycetia</taxon>
        <taxon>Gemmatales</taxon>
        <taxon>Gemmataceae</taxon>
        <taxon>Limnoglobus</taxon>
    </lineage>
</organism>
<gene>
    <name evidence="1" type="ORF">PX52LOC_07009</name>
</gene>
<dbReference type="RefSeq" id="WP_149114266.1">
    <property type="nucleotide sequence ID" value="NZ_CP042425.1"/>
</dbReference>
<dbReference type="KEGG" id="lrs:PX52LOC_07009"/>
<evidence type="ECO:0000313" key="2">
    <source>
        <dbReference type="Proteomes" id="UP000324974"/>
    </source>
</evidence>